<evidence type="ECO:0000313" key="3">
    <source>
        <dbReference type="Proteomes" id="UP000255265"/>
    </source>
</evidence>
<dbReference type="InterPro" id="IPR006311">
    <property type="entry name" value="TAT_signal"/>
</dbReference>
<dbReference type="GO" id="GO:0009228">
    <property type="term" value="P:thiamine biosynthetic process"/>
    <property type="evidence" value="ECO:0007669"/>
    <property type="project" value="InterPro"/>
</dbReference>
<sequence>MNAPHTLTRRKTLAALGGAALVSGMPAFLPRANAQGLTKVSFQTGWLAQAEHGGMYQAAATGIYKEHGLEVEIRPGGPQVNTVQLFMAGSSDFAEADGFRAFAYAKDKLPAVAVAAFFQKDPRVLMSHPGTGSDTLAGLKGKPLFVATTGRQTYWLWLKAKYGLTDDQLKPYAFSLAPWLVDKQSTVQGYLTSEPFNARKSGVEPVVHLLADQGFDNYASVAMATPKMVKEQPELVQRFVDATAKGWKSYLNGDPAPGNALIKKHNPQMGDDVIAYAIGAMRQYGIVETPEAQAAGGIGAMSAARWQRFYDAMVAAGALAPGLDVKSAYTMQFVSGKRTA</sequence>
<dbReference type="OrthoDB" id="9180959at2"/>
<dbReference type="Pfam" id="PF09084">
    <property type="entry name" value="NMT1"/>
    <property type="match status" value="1"/>
</dbReference>
<reference evidence="2 3" key="1">
    <citation type="submission" date="2018-07" db="EMBL/GenBank/DDBJ databases">
        <title>Genomic Encyclopedia of Type Strains, Phase IV (KMG-IV): sequencing the most valuable type-strain genomes for metagenomic binning, comparative biology and taxonomic classification.</title>
        <authorList>
            <person name="Goeker M."/>
        </authorList>
    </citation>
    <scope>NUCLEOTIDE SEQUENCE [LARGE SCALE GENOMIC DNA]</scope>
    <source>
        <strain evidence="2 3">DSM 21352</strain>
    </source>
</reference>
<dbReference type="RefSeq" id="WP_114801491.1">
    <property type="nucleotide sequence ID" value="NZ_QQAV01000001.1"/>
</dbReference>
<dbReference type="InterPro" id="IPR015168">
    <property type="entry name" value="SsuA/THI5"/>
</dbReference>
<feature type="domain" description="SsuA/THI5-like" evidence="1">
    <location>
        <begin position="50"/>
        <end position="251"/>
    </location>
</feature>
<proteinExistence type="predicted"/>
<dbReference type="SUPFAM" id="SSF53850">
    <property type="entry name" value="Periplasmic binding protein-like II"/>
    <property type="match status" value="1"/>
</dbReference>
<protein>
    <submittedName>
        <fullName evidence="2">NitT/TauT family transport system substrate-binding protein</fullName>
    </submittedName>
</protein>
<accession>A0A370FLQ5</accession>
<dbReference type="PANTHER" id="PTHR31528:SF3">
    <property type="entry name" value="THIAMINE BIOSYNTHESIS PROTEIN HI_0357-RELATED"/>
    <property type="match status" value="1"/>
</dbReference>
<dbReference type="EMBL" id="QQAV01000001">
    <property type="protein sequence ID" value="RDI28626.1"/>
    <property type="molecule type" value="Genomic_DNA"/>
</dbReference>
<comment type="caution">
    <text evidence="2">The sequence shown here is derived from an EMBL/GenBank/DDBJ whole genome shotgun (WGS) entry which is preliminary data.</text>
</comment>
<dbReference type="PROSITE" id="PS51318">
    <property type="entry name" value="TAT"/>
    <property type="match status" value="1"/>
</dbReference>
<keyword evidence="3" id="KW-1185">Reference proteome</keyword>
<dbReference type="PANTHER" id="PTHR31528">
    <property type="entry name" value="4-AMINO-5-HYDROXYMETHYL-2-METHYLPYRIMIDINE PHOSPHATE SYNTHASE THI11-RELATED"/>
    <property type="match status" value="1"/>
</dbReference>
<dbReference type="STRING" id="433924.NS331_21790"/>
<gene>
    <name evidence="2" type="ORF">DFR41_101382</name>
</gene>
<organism evidence="2 3">
    <name type="scientific">Pseudacidovorax intermedius</name>
    <dbReference type="NCBI Taxonomy" id="433924"/>
    <lineage>
        <taxon>Bacteria</taxon>
        <taxon>Pseudomonadati</taxon>
        <taxon>Pseudomonadota</taxon>
        <taxon>Betaproteobacteria</taxon>
        <taxon>Burkholderiales</taxon>
        <taxon>Comamonadaceae</taxon>
        <taxon>Pseudacidovorax</taxon>
    </lineage>
</organism>
<evidence type="ECO:0000313" key="2">
    <source>
        <dbReference type="EMBL" id="RDI28626.1"/>
    </source>
</evidence>
<dbReference type="Proteomes" id="UP000255265">
    <property type="component" value="Unassembled WGS sequence"/>
</dbReference>
<dbReference type="AlphaFoldDB" id="A0A370FLQ5"/>
<dbReference type="Gene3D" id="3.40.190.10">
    <property type="entry name" value="Periplasmic binding protein-like II"/>
    <property type="match status" value="2"/>
</dbReference>
<evidence type="ECO:0000259" key="1">
    <source>
        <dbReference type="Pfam" id="PF09084"/>
    </source>
</evidence>
<dbReference type="InterPro" id="IPR027939">
    <property type="entry name" value="NMT1/THI5"/>
</dbReference>
<name>A0A370FLQ5_9BURK</name>